<dbReference type="RefSeq" id="WP_321398356.1">
    <property type="nucleotide sequence ID" value="NZ_CP139487.1"/>
</dbReference>
<evidence type="ECO:0000313" key="10">
    <source>
        <dbReference type="EMBL" id="WPU66291.1"/>
    </source>
</evidence>
<feature type="domain" description="Thiolase C-terminal" evidence="9">
    <location>
        <begin position="275"/>
        <end position="397"/>
    </location>
</feature>
<dbReference type="InterPro" id="IPR002155">
    <property type="entry name" value="Thiolase"/>
</dbReference>
<feature type="domain" description="Thiolase N-terminal" evidence="8">
    <location>
        <begin position="5"/>
        <end position="267"/>
    </location>
</feature>
<dbReference type="Gene3D" id="3.40.47.10">
    <property type="match status" value="2"/>
</dbReference>
<keyword evidence="3 7" id="KW-0808">Transferase</keyword>
<dbReference type="NCBIfam" id="TIGR01930">
    <property type="entry name" value="AcCoA-C-Actrans"/>
    <property type="match status" value="1"/>
</dbReference>
<evidence type="ECO:0000256" key="7">
    <source>
        <dbReference type="RuleBase" id="RU003557"/>
    </source>
</evidence>
<dbReference type="CDD" id="cd00751">
    <property type="entry name" value="thiolase"/>
    <property type="match status" value="1"/>
</dbReference>
<sequence>MTTSYIIHAKRTAIGSFGGVLSSVRIDDLLAELFKDYAKVAKHDLKEISDTIIGCANQAGEDNRNLARMSLILAGYPLDVPGTTINRLCGSSLDAVMDAHARIQAGFGDCFIAGGGESMSRAPYVMSKATSPFDRGQKMWDTAIGWRFENPKMAQMFPLLGMGETAEEVQKLHNISREDQDKFALASHQKAVKAQAEGKFKEEILAITVESKKGSFVVENDEGPRADTSLEKLAKLRPAFKKDGTVTAGNSSSINDGASMVVICSEEFLKRHNIQPIAKITGGAVHGLHPNVMGLGPVGAIKKLCTRFNHKLSDFDIFELNEAFAVQALGCIKELELDMSKINRNGGSIAIGHPLGASGTRILTTMLYQMKNDPSLKKGLASMCIGVGQGIAVSVERC</sequence>
<evidence type="ECO:0000256" key="6">
    <source>
        <dbReference type="PIRSR" id="PIRSR000429-1"/>
    </source>
</evidence>
<dbReference type="KEGG" id="psti:SOO65_05980"/>
<evidence type="ECO:0000256" key="5">
    <source>
        <dbReference type="ARBA" id="ARBA00024073"/>
    </source>
</evidence>
<feature type="active site" description="Acyl-thioester intermediate" evidence="6">
    <location>
        <position position="89"/>
    </location>
</feature>
<dbReference type="InterPro" id="IPR020617">
    <property type="entry name" value="Thiolase_C"/>
</dbReference>
<dbReference type="PIRSF" id="PIRSF000429">
    <property type="entry name" value="Ac-CoA_Ac_transf"/>
    <property type="match status" value="1"/>
</dbReference>
<evidence type="ECO:0000256" key="3">
    <source>
        <dbReference type="ARBA" id="ARBA00022679"/>
    </source>
</evidence>
<name>A0AAX4HSC6_9BACT</name>
<feature type="active site" description="Proton acceptor" evidence="6">
    <location>
        <position position="353"/>
    </location>
</feature>
<dbReference type="AlphaFoldDB" id="A0AAX4HSC6"/>
<dbReference type="InterPro" id="IPR020615">
    <property type="entry name" value="Thiolase_acyl_enz_int_AS"/>
</dbReference>
<keyword evidence="11" id="KW-1185">Reference proteome</keyword>
<proteinExistence type="inferred from homology"/>
<dbReference type="Pfam" id="PF00108">
    <property type="entry name" value="Thiolase_N"/>
    <property type="match status" value="1"/>
</dbReference>
<feature type="active site" description="Proton acceptor" evidence="6">
    <location>
        <position position="384"/>
    </location>
</feature>
<dbReference type="PROSITE" id="PS00098">
    <property type="entry name" value="THIOLASE_1"/>
    <property type="match status" value="1"/>
</dbReference>
<dbReference type="GO" id="GO:0003988">
    <property type="term" value="F:acetyl-CoA C-acyltransferase activity"/>
    <property type="evidence" value="ECO:0007669"/>
    <property type="project" value="UniProtKB-EC"/>
</dbReference>
<comment type="similarity">
    <text evidence="2 7">Belongs to the thiolase-like superfamily. Thiolase family.</text>
</comment>
<comment type="pathway">
    <text evidence="1">Lipid metabolism.</text>
</comment>
<organism evidence="10 11">
    <name type="scientific">Peredibacter starrii</name>
    <dbReference type="NCBI Taxonomy" id="28202"/>
    <lineage>
        <taxon>Bacteria</taxon>
        <taxon>Pseudomonadati</taxon>
        <taxon>Bdellovibrionota</taxon>
        <taxon>Bacteriovoracia</taxon>
        <taxon>Bacteriovoracales</taxon>
        <taxon>Bacteriovoracaceae</taxon>
        <taxon>Peredibacter</taxon>
    </lineage>
</organism>
<dbReference type="InterPro" id="IPR050215">
    <property type="entry name" value="Thiolase-like_sf_Thiolase"/>
</dbReference>
<dbReference type="SUPFAM" id="SSF53901">
    <property type="entry name" value="Thiolase-like"/>
    <property type="match status" value="2"/>
</dbReference>
<evidence type="ECO:0000256" key="1">
    <source>
        <dbReference type="ARBA" id="ARBA00005189"/>
    </source>
</evidence>
<dbReference type="EMBL" id="CP139487">
    <property type="protein sequence ID" value="WPU66291.1"/>
    <property type="molecule type" value="Genomic_DNA"/>
</dbReference>
<dbReference type="PROSITE" id="PS00099">
    <property type="entry name" value="THIOLASE_3"/>
    <property type="match status" value="1"/>
</dbReference>
<accession>A0AAX4HSC6</accession>
<evidence type="ECO:0000313" key="11">
    <source>
        <dbReference type="Proteomes" id="UP001324634"/>
    </source>
</evidence>
<dbReference type="InterPro" id="IPR016039">
    <property type="entry name" value="Thiolase-like"/>
</dbReference>
<dbReference type="FunFam" id="3.40.47.10:FF:000010">
    <property type="entry name" value="Acetyl-CoA acetyltransferase (Thiolase)"/>
    <property type="match status" value="1"/>
</dbReference>
<dbReference type="InterPro" id="IPR020613">
    <property type="entry name" value="Thiolase_CS"/>
</dbReference>
<dbReference type="GO" id="GO:0006635">
    <property type="term" value="P:fatty acid beta-oxidation"/>
    <property type="evidence" value="ECO:0007669"/>
    <property type="project" value="TreeGrafter"/>
</dbReference>
<reference evidence="10 11" key="1">
    <citation type="submission" date="2023-11" db="EMBL/GenBank/DDBJ databases">
        <title>Peredibacter starrii A3.12.</title>
        <authorList>
            <person name="Mitchell R.J."/>
        </authorList>
    </citation>
    <scope>NUCLEOTIDE SEQUENCE [LARGE SCALE GENOMIC DNA]</scope>
    <source>
        <strain evidence="10 11">A3.12</strain>
    </source>
</reference>
<evidence type="ECO:0000259" key="8">
    <source>
        <dbReference type="Pfam" id="PF00108"/>
    </source>
</evidence>
<keyword evidence="4 7" id="KW-0012">Acyltransferase</keyword>
<dbReference type="GO" id="GO:0010124">
    <property type="term" value="P:phenylacetate catabolic process"/>
    <property type="evidence" value="ECO:0007669"/>
    <property type="project" value="TreeGrafter"/>
</dbReference>
<dbReference type="PANTHER" id="PTHR43853:SF2">
    <property type="entry name" value="3-OXOADIPYL-COA_3-OXO-5,6-DEHYDROSUBERYL-COA THIOLASE"/>
    <property type="match status" value="1"/>
</dbReference>
<dbReference type="EC" id="2.3.1.16" evidence="5"/>
<evidence type="ECO:0000259" key="9">
    <source>
        <dbReference type="Pfam" id="PF02803"/>
    </source>
</evidence>
<dbReference type="Pfam" id="PF02803">
    <property type="entry name" value="Thiolase_C"/>
    <property type="match status" value="1"/>
</dbReference>
<dbReference type="InterPro" id="IPR020616">
    <property type="entry name" value="Thiolase_N"/>
</dbReference>
<dbReference type="PANTHER" id="PTHR43853">
    <property type="entry name" value="3-KETOACYL-COA THIOLASE, PEROXISOMAL"/>
    <property type="match status" value="1"/>
</dbReference>
<dbReference type="GO" id="GO:0005737">
    <property type="term" value="C:cytoplasm"/>
    <property type="evidence" value="ECO:0007669"/>
    <property type="project" value="UniProtKB-ARBA"/>
</dbReference>
<evidence type="ECO:0000256" key="4">
    <source>
        <dbReference type="ARBA" id="ARBA00023315"/>
    </source>
</evidence>
<evidence type="ECO:0000256" key="2">
    <source>
        <dbReference type="ARBA" id="ARBA00010982"/>
    </source>
</evidence>
<gene>
    <name evidence="10" type="ORF">SOO65_05980</name>
</gene>
<dbReference type="Proteomes" id="UP001324634">
    <property type="component" value="Chromosome"/>
</dbReference>
<dbReference type="PROSITE" id="PS00737">
    <property type="entry name" value="THIOLASE_2"/>
    <property type="match status" value="1"/>
</dbReference>
<protein>
    <recommendedName>
        <fullName evidence="5">acetyl-CoA C-acyltransferase</fullName>
        <ecNumber evidence="5">2.3.1.16</ecNumber>
    </recommendedName>
</protein>
<dbReference type="InterPro" id="IPR020610">
    <property type="entry name" value="Thiolase_AS"/>
</dbReference>